<dbReference type="NCBIfam" id="TIGR00163">
    <property type="entry name" value="PS_decarb"/>
    <property type="match status" value="1"/>
</dbReference>
<dbReference type="Pfam" id="PF06297">
    <property type="entry name" value="PET"/>
    <property type="match status" value="1"/>
</dbReference>
<evidence type="ECO:0000256" key="14">
    <source>
        <dbReference type="ARBA" id="ARBA00023317"/>
    </source>
</evidence>
<evidence type="ECO:0000256" key="11">
    <source>
        <dbReference type="ARBA" id="ARBA00023209"/>
    </source>
</evidence>
<evidence type="ECO:0000256" key="10">
    <source>
        <dbReference type="ARBA" id="ARBA00023098"/>
    </source>
</evidence>
<keyword evidence="5 17" id="KW-0479">Metal-binding</keyword>
<dbReference type="PROSITE" id="PS00478">
    <property type="entry name" value="LIM_DOMAIN_1"/>
    <property type="match status" value="2"/>
</dbReference>
<evidence type="ECO:0000313" key="21">
    <source>
        <dbReference type="EMBL" id="KAK3866958.1"/>
    </source>
</evidence>
<organism evidence="21 22">
    <name type="scientific">Petrolisthes cinctipes</name>
    <name type="common">Flat porcelain crab</name>
    <dbReference type="NCBI Taxonomy" id="88211"/>
    <lineage>
        <taxon>Eukaryota</taxon>
        <taxon>Metazoa</taxon>
        <taxon>Ecdysozoa</taxon>
        <taxon>Arthropoda</taxon>
        <taxon>Crustacea</taxon>
        <taxon>Multicrustacea</taxon>
        <taxon>Malacostraca</taxon>
        <taxon>Eumalacostraca</taxon>
        <taxon>Eucarida</taxon>
        <taxon>Decapoda</taxon>
        <taxon>Pleocyemata</taxon>
        <taxon>Anomura</taxon>
        <taxon>Galatheoidea</taxon>
        <taxon>Porcellanidae</taxon>
        <taxon>Petrolisthes</taxon>
    </lineage>
</organism>
<keyword evidence="10" id="KW-0443">Lipid metabolism</keyword>
<name>A0AAE1F5T5_PETCI</name>
<dbReference type="Pfam" id="PF02666">
    <property type="entry name" value="PS_Dcarbxylase"/>
    <property type="match status" value="1"/>
</dbReference>
<keyword evidence="11" id="KW-0594">Phospholipid biosynthesis</keyword>
<dbReference type="AlphaFoldDB" id="A0AAE1F5T5"/>
<feature type="domain" description="LIM zinc-binding" evidence="19">
    <location>
        <begin position="1025"/>
        <end position="1090"/>
    </location>
</feature>
<dbReference type="SUPFAM" id="SSF57716">
    <property type="entry name" value="Glucocorticoid receptor-like (DNA-binding domain)"/>
    <property type="match status" value="2"/>
</dbReference>
<evidence type="ECO:0000256" key="18">
    <source>
        <dbReference type="SAM" id="MobiDB-lite"/>
    </source>
</evidence>
<feature type="compositionally biased region" description="Polar residues" evidence="18">
    <location>
        <begin position="689"/>
        <end position="709"/>
    </location>
</feature>
<evidence type="ECO:0000256" key="6">
    <source>
        <dbReference type="ARBA" id="ARBA00022737"/>
    </source>
</evidence>
<evidence type="ECO:0000256" key="13">
    <source>
        <dbReference type="ARBA" id="ARBA00023264"/>
    </source>
</evidence>
<keyword evidence="14" id="KW-0670">Pyruvate</keyword>
<keyword evidence="6" id="KW-0677">Repeat</keyword>
<comment type="cofactor">
    <cofactor evidence="1">
        <name>pyruvate</name>
        <dbReference type="ChEBI" id="CHEBI:15361"/>
    </cofactor>
</comment>
<comment type="caution">
    <text evidence="21">The sequence shown here is derived from an EMBL/GenBank/DDBJ whole genome shotgun (WGS) entry which is preliminary data.</text>
</comment>
<dbReference type="PROSITE" id="PS51303">
    <property type="entry name" value="PET"/>
    <property type="match status" value="1"/>
</dbReference>
<dbReference type="InterPro" id="IPR001781">
    <property type="entry name" value="Znf_LIM"/>
</dbReference>
<evidence type="ECO:0000256" key="12">
    <source>
        <dbReference type="ARBA" id="ARBA00023239"/>
    </source>
</evidence>
<proteinExistence type="predicted"/>
<feature type="domain" description="PET" evidence="20">
    <location>
        <begin position="440"/>
        <end position="552"/>
    </location>
</feature>
<evidence type="ECO:0000256" key="7">
    <source>
        <dbReference type="ARBA" id="ARBA00022793"/>
    </source>
</evidence>
<feature type="domain" description="LIM zinc-binding" evidence="19">
    <location>
        <begin position="1091"/>
        <end position="1152"/>
    </location>
</feature>
<dbReference type="Pfam" id="PF00412">
    <property type="entry name" value="LIM"/>
    <property type="match status" value="2"/>
</dbReference>
<evidence type="ECO:0000256" key="8">
    <source>
        <dbReference type="ARBA" id="ARBA00022833"/>
    </source>
</evidence>
<feature type="region of interest" description="Disordered" evidence="18">
    <location>
        <begin position="809"/>
        <end position="859"/>
    </location>
</feature>
<dbReference type="PANTHER" id="PTHR24211:SF22">
    <property type="entry name" value="TESTIN"/>
    <property type="match status" value="1"/>
</dbReference>
<dbReference type="GO" id="GO:0008654">
    <property type="term" value="P:phospholipid biosynthetic process"/>
    <property type="evidence" value="ECO:0007669"/>
    <property type="project" value="UniProtKB-KW"/>
</dbReference>
<keyword evidence="8 17" id="KW-0862">Zinc</keyword>
<evidence type="ECO:0000256" key="4">
    <source>
        <dbReference type="ARBA" id="ARBA00022516"/>
    </source>
</evidence>
<evidence type="ECO:0000256" key="3">
    <source>
        <dbReference type="ARBA" id="ARBA00012243"/>
    </source>
</evidence>
<comment type="function">
    <text evidence="16">Catalyzes the formation of phosphatidylethanolamine (PtdEtn) from phosphatidylserine (PtdSer). Plays a central role in phospholipid metabolism and in the interorganelle trafficking of phosphatidylserine. May be involved in lipid droplet biogenesis at the endoplasmic reticulum membrane.</text>
</comment>
<evidence type="ECO:0000256" key="9">
    <source>
        <dbReference type="ARBA" id="ARBA00023038"/>
    </source>
</evidence>
<dbReference type="Gene3D" id="2.10.110.10">
    <property type="entry name" value="Cysteine Rich Protein"/>
    <property type="match status" value="3"/>
</dbReference>
<keyword evidence="22" id="KW-1185">Reference proteome</keyword>
<dbReference type="InterPro" id="IPR003817">
    <property type="entry name" value="PS_Dcarbxylase"/>
</dbReference>
<comment type="pathway">
    <text evidence="15">Phospholipid metabolism; phosphatidylethanolamine biosynthesis.</text>
</comment>
<dbReference type="CDD" id="cd09340">
    <property type="entry name" value="LIM1_Testin_like"/>
    <property type="match status" value="1"/>
</dbReference>
<evidence type="ECO:0000259" key="19">
    <source>
        <dbReference type="PROSITE" id="PS50023"/>
    </source>
</evidence>
<evidence type="ECO:0000256" key="1">
    <source>
        <dbReference type="ARBA" id="ARBA00001928"/>
    </source>
</evidence>
<dbReference type="EMBL" id="JAWQEG010003306">
    <property type="protein sequence ID" value="KAK3866958.1"/>
    <property type="molecule type" value="Genomic_DNA"/>
</dbReference>
<dbReference type="InterPro" id="IPR033177">
    <property type="entry name" value="PSD-B"/>
</dbReference>
<dbReference type="GO" id="GO:0008270">
    <property type="term" value="F:zinc ion binding"/>
    <property type="evidence" value="ECO:0007669"/>
    <property type="project" value="InterPro"/>
</dbReference>
<keyword evidence="12" id="KW-0456">Lyase</keyword>
<feature type="region of interest" description="Disordered" evidence="18">
    <location>
        <begin position="595"/>
        <end position="618"/>
    </location>
</feature>
<dbReference type="SMART" id="SM00132">
    <property type="entry name" value="LIM"/>
    <property type="match status" value="3"/>
</dbReference>
<evidence type="ECO:0000259" key="20">
    <source>
        <dbReference type="PROSITE" id="PS51303"/>
    </source>
</evidence>
<gene>
    <name evidence="21" type="ORF">Pcinc_027544</name>
</gene>
<feature type="region of interest" description="Disordered" evidence="18">
    <location>
        <begin position="687"/>
        <end position="791"/>
    </location>
</feature>
<sequence length="1227" mass="136054">MAQSSLKQYLRSLRWTPLPVGVGLALIAFQQYRHTRKREAAKIGTLDPCDCLADEWSVEAYKLLPLRYFSRAWGWVNGVELPEWSRKSVLGLYVRTFGCKMEEAEVEDLGKYKCLAELFRRSLKDGARPVDPSAPVVSPVDGTILSFGTVSCGQLEQVKGVSYPLRKFLGPNCWTDGCPSIVTRRDDDDCYHRSCLKDVANNQLYQCVIYLAPGDYHRFHSSADWQVAFRRHFPGDLLSVNPRVATWVRHLFVLNERALERIITKTLYHFLDDHLLFDNAQFGFRAKRAVTDQLLLTYNKITLWYDTGLAVDLILFDFIKAFDRVHHPTLLRSISAHISPKMSEEVGSVRPNPYIFDIENRRKRKPRLAHDLGAGAKCNKCGDKCPGFELHFWRKICQNCRCGKDDHDVEDEDEDIGQFVIGKLFERPARTKKEELEYSFGNDLEIVNEETGKPEKMKFDWVPPNIGKNLAARYMAQLPPSKRPVAGTEAAKERKKQLEQQLPLYDVDETRRCDNMPAEELQSFMEYLDRIKTKVAGQGMVQEIIAAPTKLMAQPLSSSQLPKATSQVGVGDANTNYAPGTDVTLDNLSHLASNQGPVDNELYSRPYGQPRGLPDRRNSGLRDFMGGMIQDYHNMNLASSEPYGVAPNTSQPLMGLGKHLEPGMEASVDLEKKGHQQVESPAQFIVSPGSGQYGNSSSQPYGGQKQYTGIPQPLPYGNEHQSPQFRTPGSIIPSKYSTTGSQTLPSEHNVAGSQTLPSEFNVTGSQNLPSEFNAADNQTLPSTLNTSGTQTLPSEFDIARSENLPYGQKIPGSTEIPFGTQSSNNNSLPFGSGGPGGSTLPPSTGVHEASVPSVKDQTCNNSVPGHHNLPHTESVPYIPGTMLSQDGNLRTKPTIQSEQHPYMPGKESTIHGFQSGGSEPVNQLALQEARNLTTGTAGNMGVSGDEKLKQAGLVSLPHLSAMTPATSTTEAVQAPYGAQLDTVRGGVMMAPGTDVNVLFPAESRVLGEGGGGAKSGTMSGQHSKFSCQYCTQPLNVGDVAVFCERAGPDKCWHPACFSCFTCHELLADLIYFYQDGKVYCGRHFTQAAHMPRCTACDELVFGNSWTRADGFDWHLHHFCCYMCDTPLAGQRYVPDKEGCPYCLPCYMSYLAKMCESCEEKILPEESRCGHRGYFYHGNAQCFSCHTCHTPLINKKFKMSKNWLFCSNECIQAVAEEIHNNPNPKEKV</sequence>
<protein>
    <recommendedName>
        <fullName evidence="3">phosphatidylserine decarboxylase</fullName>
        <ecNumber evidence="3">4.1.1.65</ecNumber>
    </recommendedName>
</protein>
<evidence type="ECO:0000256" key="17">
    <source>
        <dbReference type="PROSITE-ProRule" id="PRU00125"/>
    </source>
</evidence>
<dbReference type="InterPro" id="IPR047120">
    <property type="entry name" value="Pk/Esn/Tes"/>
</dbReference>
<dbReference type="Proteomes" id="UP001286313">
    <property type="component" value="Unassembled WGS sequence"/>
</dbReference>
<dbReference type="GO" id="GO:0004609">
    <property type="term" value="F:phosphatidylserine decarboxylase activity"/>
    <property type="evidence" value="ECO:0007669"/>
    <property type="project" value="UniProtKB-EC"/>
</dbReference>
<dbReference type="CDD" id="cd09341">
    <property type="entry name" value="LIM2_Testin_like"/>
    <property type="match status" value="1"/>
</dbReference>
<reference evidence="21" key="1">
    <citation type="submission" date="2023-10" db="EMBL/GenBank/DDBJ databases">
        <title>Genome assemblies of two species of porcelain crab, Petrolisthes cinctipes and Petrolisthes manimaculis (Anomura: Porcellanidae).</title>
        <authorList>
            <person name="Angst P."/>
        </authorList>
    </citation>
    <scope>NUCLEOTIDE SEQUENCE</scope>
    <source>
        <strain evidence="21">PB745_01</strain>
        <tissue evidence="21">Gill</tissue>
    </source>
</reference>
<keyword evidence="9 17" id="KW-0440">LIM domain</keyword>
<evidence type="ECO:0000313" key="22">
    <source>
        <dbReference type="Proteomes" id="UP001286313"/>
    </source>
</evidence>
<accession>A0AAE1F5T5</accession>
<dbReference type="PROSITE" id="PS50023">
    <property type="entry name" value="LIM_DOMAIN_2"/>
    <property type="match status" value="2"/>
</dbReference>
<keyword evidence="7" id="KW-0210">Decarboxylase</keyword>
<evidence type="ECO:0000256" key="16">
    <source>
        <dbReference type="ARBA" id="ARBA00045136"/>
    </source>
</evidence>
<evidence type="ECO:0000256" key="5">
    <source>
        <dbReference type="ARBA" id="ARBA00022723"/>
    </source>
</evidence>
<dbReference type="EC" id="4.1.1.65" evidence="3"/>
<keyword evidence="4" id="KW-0444">Lipid biosynthesis</keyword>
<dbReference type="FunFam" id="2.10.110.10:FF:000005">
    <property type="entry name" value="Testin isoform 1"/>
    <property type="match status" value="1"/>
</dbReference>
<keyword evidence="13" id="KW-1208">Phospholipid metabolism</keyword>
<evidence type="ECO:0000256" key="15">
    <source>
        <dbReference type="ARBA" id="ARBA00024326"/>
    </source>
</evidence>
<evidence type="ECO:0000256" key="2">
    <source>
        <dbReference type="ARBA" id="ARBA00005189"/>
    </source>
</evidence>
<dbReference type="PANTHER" id="PTHR24211">
    <property type="entry name" value="LIM DOMAIN-CONTAINING PROTEIN"/>
    <property type="match status" value="1"/>
</dbReference>
<comment type="pathway">
    <text evidence="2">Lipid metabolism.</text>
</comment>
<feature type="compositionally biased region" description="Polar residues" evidence="18">
    <location>
        <begin position="735"/>
        <end position="791"/>
    </location>
</feature>
<dbReference type="InterPro" id="IPR010442">
    <property type="entry name" value="PET_domain"/>
</dbReference>